<keyword evidence="7" id="KW-1185">Reference proteome</keyword>
<dbReference type="Pfam" id="PF13249">
    <property type="entry name" value="SQHop_cyclase_N"/>
    <property type="match status" value="1"/>
</dbReference>
<evidence type="ECO:0000259" key="4">
    <source>
        <dbReference type="Pfam" id="PF13243"/>
    </source>
</evidence>
<dbReference type="InterPro" id="IPR018333">
    <property type="entry name" value="Squalene_cyclase"/>
</dbReference>
<comment type="caution">
    <text evidence="6">The sequence shown here is derived from an EMBL/GenBank/DDBJ whole genome shotgun (WGS) entry which is preliminary data.</text>
</comment>
<keyword evidence="3" id="KW-1133">Transmembrane helix</keyword>
<proteinExistence type="inferred from homology"/>
<evidence type="ECO:0000313" key="6">
    <source>
        <dbReference type="EMBL" id="KAK2989994.1"/>
    </source>
</evidence>
<dbReference type="SFLD" id="SFLDG01016">
    <property type="entry name" value="Prenyltransferase_Like_2"/>
    <property type="match status" value="1"/>
</dbReference>
<feature type="transmembrane region" description="Helical" evidence="3">
    <location>
        <begin position="394"/>
        <end position="414"/>
    </location>
</feature>
<dbReference type="FunFam" id="1.50.10.20:FF:000011">
    <property type="entry name" value="Terpene cyclase/mutase family member"/>
    <property type="match status" value="1"/>
</dbReference>
<evidence type="ECO:0000313" key="7">
    <source>
        <dbReference type="Proteomes" id="UP001187471"/>
    </source>
</evidence>
<keyword evidence="3" id="KW-0472">Membrane</keyword>
<sequence length="548" mass="62341">IIALHISGAINTILRQEHKTEMIRYIYNHQNEDGGWGFYIEGHSTMIGSALSYIALRLLGEGPDDGNGAVARARKWILDHGGAAGIPSWGKTYLADDLYYPHSKIQDLLWDTLNYLSEPIMRRWPFNKFREIAIQKAVKLMKYGAEESRYITIGCVEKSLQMMCWWAENPNGDEFKHHLARVPDYLWLAEDGMKMQSFGSQVWDCTLATQAIISTGMIEEYGDSLKKAHFYLKESQVKDNPTGDFESMCRHFTKGSWTFSDQDQGWVVSDCTAESLKCLLMLSQMPTEIAGEKADVERLYDAVNVLLYLQSPISGGFAIWEPPVPKPYLQVLNPSEIFADIVVEKEHVECTASIIQALLAFKRLHPEHRENEIEVAVVNAARFLEEKQRIDGSWYGYWGICFIYGTFFCLAGLVSAGKTYNNSQAVRSSVNFFLSTQNEEGGWGESIKSCPSEIYTPLEGNRTNFVQTSWAMLGLMLGEQAERDPTPLHKAAKLLINAQMDNGDFPQQEITGVYMKNCMLHYAEYRNIFPLWALGEYRKRVWLPSQKV</sequence>
<dbReference type="PROSITE" id="PS01074">
    <property type="entry name" value="TERPENE_SYNTHASES"/>
    <property type="match status" value="1"/>
</dbReference>
<comment type="similarity">
    <text evidence="1">Belongs to the terpene cyclase/mutase family.</text>
</comment>
<name>A0AA88RQ59_9ASTE</name>
<dbReference type="NCBIfam" id="TIGR01787">
    <property type="entry name" value="squalene_cyclas"/>
    <property type="match status" value="1"/>
</dbReference>
<dbReference type="InterPro" id="IPR002365">
    <property type="entry name" value="Terpene_synthase_CS"/>
</dbReference>
<dbReference type="GO" id="GO:0016104">
    <property type="term" value="P:triterpenoid biosynthetic process"/>
    <property type="evidence" value="ECO:0007669"/>
    <property type="project" value="InterPro"/>
</dbReference>
<dbReference type="PANTHER" id="PTHR11764:SF71">
    <property type="entry name" value="TERPENE CYCLASE_MUTASE FAMILY MEMBER"/>
    <property type="match status" value="1"/>
</dbReference>
<dbReference type="AlphaFoldDB" id="A0AA88RQ59"/>
<dbReference type="SUPFAM" id="SSF81853">
    <property type="entry name" value="Family 10 polysaccharide lyase"/>
    <property type="match status" value="1"/>
</dbReference>
<dbReference type="Pfam" id="PF13243">
    <property type="entry name" value="SQHop_cyclase_C"/>
    <property type="match status" value="1"/>
</dbReference>
<dbReference type="EMBL" id="JAVXUO010000677">
    <property type="protein sequence ID" value="KAK2989994.1"/>
    <property type="molecule type" value="Genomic_DNA"/>
</dbReference>
<dbReference type="CDD" id="cd02892">
    <property type="entry name" value="SQCY_1"/>
    <property type="match status" value="1"/>
</dbReference>
<evidence type="ECO:0000259" key="5">
    <source>
        <dbReference type="Pfam" id="PF13249"/>
    </source>
</evidence>
<dbReference type="PANTHER" id="PTHR11764">
    <property type="entry name" value="TERPENE CYCLASE/MUTASE FAMILY MEMBER"/>
    <property type="match status" value="1"/>
</dbReference>
<feature type="non-terminal residue" evidence="6">
    <location>
        <position position="1"/>
    </location>
</feature>
<dbReference type="SUPFAM" id="SSF48239">
    <property type="entry name" value="Terpenoid cyclases/Protein prenyltransferases"/>
    <property type="match status" value="1"/>
</dbReference>
<dbReference type="GO" id="GO:0005811">
    <property type="term" value="C:lipid droplet"/>
    <property type="evidence" value="ECO:0007669"/>
    <property type="project" value="InterPro"/>
</dbReference>
<protein>
    <recommendedName>
        <fullName evidence="8">Terpene cyclase/mutase family member</fullName>
    </recommendedName>
</protein>
<dbReference type="GO" id="GO:0042300">
    <property type="term" value="F:beta-amyrin synthase activity"/>
    <property type="evidence" value="ECO:0007669"/>
    <property type="project" value="TreeGrafter"/>
</dbReference>
<dbReference type="Proteomes" id="UP001187471">
    <property type="component" value="Unassembled WGS sequence"/>
</dbReference>
<gene>
    <name evidence="6" type="ORF">RJ640_009732</name>
</gene>
<feature type="domain" description="Squalene cyclase C-terminal" evidence="4">
    <location>
        <begin position="200"/>
        <end position="539"/>
    </location>
</feature>
<dbReference type="InterPro" id="IPR032697">
    <property type="entry name" value="SQ_cyclase_N"/>
</dbReference>
<evidence type="ECO:0000256" key="3">
    <source>
        <dbReference type="SAM" id="Phobius"/>
    </source>
</evidence>
<keyword evidence="2" id="KW-0677">Repeat</keyword>
<dbReference type="InterPro" id="IPR032696">
    <property type="entry name" value="SQ_cyclase_C"/>
</dbReference>
<accession>A0AA88RQ59</accession>
<feature type="domain" description="Squalene cyclase N-terminal" evidence="5">
    <location>
        <begin position="14"/>
        <end position="95"/>
    </location>
</feature>
<dbReference type="Gene3D" id="1.50.10.20">
    <property type="match status" value="2"/>
</dbReference>
<reference evidence="6" key="1">
    <citation type="submission" date="2022-12" db="EMBL/GenBank/DDBJ databases">
        <title>Draft genome assemblies for two species of Escallonia (Escalloniales).</title>
        <authorList>
            <person name="Chanderbali A."/>
            <person name="Dervinis C."/>
            <person name="Anghel I."/>
            <person name="Soltis D."/>
            <person name="Soltis P."/>
            <person name="Zapata F."/>
        </authorList>
    </citation>
    <scope>NUCLEOTIDE SEQUENCE</scope>
    <source>
        <strain evidence="6">UCBG92.1500</strain>
        <tissue evidence="6">Leaf</tissue>
    </source>
</reference>
<evidence type="ECO:0008006" key="8">
    <source>
        <dbReference type="Google" id="ProtNLM"/>
    </source>
</evidence>
<evidence type="ECO:0000256" key="1">
    <source>
        <dbReference type="ARBA" id="ARBA00009755"/>
    </source>
</evidence>
<evidence type="ECO:0000256" key="2">
    <source>
        <dbReference type="ARBA" id="ARBA00022737"/>
    </source>
</evidence>
<keyword evidence="3" id="KW-0812">Transmembrane</keyword>
<dbReference type="InterPro" id="IPR008930">
    <property type="entry name" value="Terpenoid_cyclase/PrenylTrfase"/>
</dbReference>
<organism evidence="6 7">
    <name type="scientific">Escallonia rubra</name>
    <dbReference type="NCBI Taxonomy" id="112253"/>
    <lineage>
        <taxon>Eukaryota</taxon>
        <taxon>Viridiplantae</taxon>
        <taxon>Streptophyta</taxon>
        <taxon>Embryophyta</taxon>
        <taxon>Tracheophyta</taxon>
        <taxon>Spermatophyta</taxon>
        <taxon>Magnoliopsida</taxon>
        <taxon>eudicotyledons</taxon>
        <taxon>Gunneridae</taxon>
        <taxon>Pentapetalae</taxon>
        <taxon>asterids</taxon>
        <taxon>campanulids</taxon>
        <taxon>Escalloniales</taxon>
        <taxon>Escalloniaceae</taxon>
        <taxon>Escallonia</taxon>
    </lineage>
</organism>